<reference evidence="2" key="2">
    <citation type="submission" date="2022-06" db="UniProtKB">
        <authorList>
            <consortium name="EnsemblMetazoa"/>
        </authorList>
    </citation>
    <scope>IDENTIFICATION</scope>
    <source>
        <strain evidence="2">DF5081</strain>
    </source>
</reference>
<evidence type="ECO:0000313" key="2">
    <source>
        <dbReference type="EnsemblMetazoa" id="CJA40966.1"/>
    </source>
</evidence>
<feature type="compositionally biased region" description="Low complexity" evidence="1">
    <location>
        <begin position="46"/>
        <end position="56"/>
    </location>
</feature>
<evidence type="ECO:0000256" key="1">
    <source>
        <dbReference type="SAM" id="MobiDB-lite"/>
    </source>
</evidence>
<evidence type="ECO:0000313" key="3">
    <source>
        <dbReference type="Proteomes" id="UP000005237"/>
    </source>
</evidence>
<proteinExistence type="predicted"/>
<dbReference type="EnsemblMetazoa" id="CJA40966.1">
    <property type="protein sequence ID" value="CJA40966.1"/>
    <property type="gene ID" value="WBGene00216814"/>
</dbReference>
<dbReference type="Proteomes" id="UP000005237">
    <property type="component" value="Unassembled WGS sequence"/>
</dbReference>
<feature type="compositionally biased region" description="Polar residues" evidence="1">
    <location>
        <begin position="23"/>
        <end position="34"/>
    </location>
</feature>
<accession>A0A8R1IYQ9</accession>
<sequence>MGTAASRAASAPSRASSSVAPIVTSSALNQNQNKMFLVVNNRKLRPTSNPNSSTSSWEHPKQRVTTPENSKKEVNNNNIDKNGKSKTTRARSETNLIEDKDELENDPPQQQRSFDDRPAKASGKYSFQ</sequence>
<feature type="compositionally biased region" description="Low complexity" evidence="1">
    <location>
        <begin position="1"/>
        <end position="21"/>
    </location>
</feature>
<reference evidence="3" key="1">
    <citation type="submission" date="2010-08" db="EMBL/GenBank/DDBJ databases">
        <authorList>
            <consortium name="Caenorhabditis japonica Sequencing Consortium"/>
            <person name="Wilson R.K."/>
        </authorList>
    </citation>
    <scope>NUCLEOTIDE SEQUENCE [LARGE SCALE GENOMIC DNA]</scope>
    <source>
        <strain evidence="3">DF5081</strain>
    </source>
</reference>
<keyword evidence="3" id="KW-1185">Reference proteome</keyword>
<feature type="region of interest" description="Disordered" evidence="1">
    <location>
        <begin position="1"/>
        <end position="128"/>
    </location>
</feature>
<organism evidence="2 3">
    <name type="scientific">Caenorhabditis japonica</name>
    <dbReference type="NCBI Taxonomy" id="281687"/>
    <lineage>
        <taxon>Eukaryota</taxon>
        <taxon>Metazoa</taxon>
        <taxon>Ecdysozoa</taxon>
        <taxon>Nematoda</taxon>
        <taxon>Chromadorea</taxon>
        <taxon>Rhabditida</taxon>
        <taxon>Rhabditina</taxon>
        <taxon>Rhabditomorpha</taxon>
        <taxon>Rhabditoidea</taxon>
        <taxon>Rhabditidae</taxon>
        <taxon>Peloderinae</taxon>
        <taxon>Caenorhabditis</taxon>
    </lineage>
</organism>
<name>A0A8R1IYQ9_CAEJA</name>
<dbReference type="AlphaFoldDB" id="A0A8R1IYQ9"/>
<protein>
    <submittedName>
        <fullName evidence="2">Uncharacterized protein</fullName>
    </submittedName>
</protein>